<gene>
    <name evidence="3" type="ORF">IPV69_14185</name>
</gene>
<dbReference type="RefSeq" id="WP_206290340.1">
    <property type="nucleotide sequence ID" value="NZ_CP063458.1"/>
</dbReference>
<evidence type="ECO:0000313" key="3">
    <source>
        <dbReference type="EMBL" id="QOV87439.1"/>
    </source>
</evidence>
<feature type="domain" description="PilZ" evidence="2">
    <location>
        <begin position="21"/>
        <end position="110"/>
    </location>
</feature>
<dbReference type="GO" id="GO:0035438">
    <property type="term" value="F:cyclic-di-GMP binding"/>
    <property type="evidence" value="ECO:0007669"/>
    <property type="project" value="InterPro"/>
</dbReference>
<dbReference type="Pfam" id="PF07238">
    <property type="entry name" value="PilZ"/>
    <property type="match status" value="1"/>
</dbReference>
<evidence type="ECO:0000313" key="4">
    <source>
        <dbReference type="Proteomes" id="UP000593765"/>
    </source>
</evidence>
<protein>
    <submittedName>
        <fullName evidence="3">PilZ domain-containing protein</fullName>
    </submittedName>
</protein>
<dbReference type="InterPro" id="IPR009875">
    <property type="entry name" value="PilZ_domain"/>
</dbReference>
<proteinExistence type="predicted"/>
<feature type="region of interest" description="Disordered" evidence="1">
    <location>
        <begin position="1"/>
        <end position="32"/>
    </location>
</feature>
<dbReference type="KEGG" id="hbs:IPV69_14185"/>
<dbReference type="AlphaFoldDB" id="A0A7M2WPV8"/>
<keyword evidence="4" id="KW-1185">Reference proteome</keyword>
<dbReference type="EMBL" id="CP063458">
    <property type="protein sequence ID" value="QOV87439.1"/>
    <property type="molecule type" value="Genomic_DNA"/>
</dbReference>
<reference evidence="3 4" key="1">
    <citation type="submission" date="2020-10" db="EMBL/GenBank/DDBJ databases">
        <title>Wide distribution of Phycisphaera-like planctomycetes from WD2101 soil group in peatlands and genome analysis of the first cultivated representative.</title>
        <authorList>
            <person name="Dedysh S.N."/>
            <person name="Beletsky A.V."/>
            <person name="Ivanova A."/>
            <person name="Kulichevskaya I.S."/>
            <person name="Suzina N.E."/>
            <person name="Philippov D.A."/>
            <person name="Rakitin A.L."/>
            <person name="Mardanov A.V."/>
            <person name="Ravin N.V."/>
        </authorList>
    </citation>
    <scope>NUCLEOTIDE SEQUENCE [LARGE SCALE GENOMIC DNA]</scope>
    <source>
        <strain evidence="3 4">M1803</strain>
    </source>
</reference>
<organism evidence="3 4">
    <name type="scientific">Humisphaera borealis</name>
    <dbReference type="NCBI Taxonomy" id="2807512"/>
    <lineage>
        <taxon>Bacteria</taxon>
        <taxon>Pseudomonadati</taxon>
        <taxon>Planctomycetota</taxon>
        <taxon>Phycisphaerae</taxon>
        <taxon>Tepidisphaerales</taxon>
        <taxon>Tepidisphaeraceae</taxon>
        <taxon>Humisphaera</taxon>
    </lineage>
</organism>
<accession>A0A7M2WPV8</accession>
<evidence type="ECO:0000256" key="1">
    <source>
        <dbReference type="SAM" id="MobiDB-lite"/>
    </source>
</evidence>
<evidence type="ECO:0000259" key="2">
    <source>
        <dbReference type="Pfam" id="PF07238"/>
    </source>
</evidence>
<dbReference type="Proteomes" id="UP000593765">
    <property type="component" value="Chromosome"/>
</dbReference>
<dbReference type="SUPFAM" id="SSF141371">
    <property type="entry name" value="PilZ domain-like"/>
    <property type="match status" value="1"/>
</dbReference>
<dbReference type="Gene3D" id="2.40.10.220">
    <property type="entry name" value="predicted glycosyltransferase like domains"/>
    <property type="match status" value="1"/>
</dbReference>
<sequence length="112" mass="12602">MSRSLEHRRPPVVLQSPVIPDRRRDSRKPLQTRSTVVVLDGPDANTTHDVLTRDMSFSGVSFQLKLPLNVGWRVRLDVPGPGNSLTRRTAEVVRSRPLSNGKFEMAVQFRSA</sequence>
<name>A0A7M2WPV8_9BACT</name>